<dbReference type="AlphaFoldDB" id="A0AAE4PYX4"/>
<dbReference type="SUPFAM" id="SSF53098">
    <property type="entry name" value="Ribonuclease H-like"/>
    <property type="match status" value="1"/>
</dbReference>
<feature type="domain" description="Transposase IS4 N-terminal" evidence="2">
    <location>
        <begin position="19"/>
        <end position="112"/>
    </location>
</feature>
<evidence type="ECO:0000313" key="3">
    <source>
        <dbReference type="EMBL" id="MDV5391246.1"/>
    </source>
</evidence>
<accession>A0AAE4PYX4</accession>
<dbReference type="GO" id="GO:0003677">
    <property type="term" value="F:DNA binding"/>
    <property type="evidence" value="ECO:0007669"/>
    <property type="project" value="InterPro"/>
</dbReference>
<dbReference type="InterPro" id="IPR024473">
    <property type="entry name" value="Transposases_IS4_N"/>
</dbReference>
<evidence type="ECO:0000259" key="2">
    <source>
        <dbReference type="Pfam" id="PF13006"/>
    </source>
</evidence>
<dbReference type="RefSeq" id="WP_264889159.1">
    <property type="nucleotide sequence ID" value="NZ_AP026732.1"/>
</dbReference>
<dbReference type="Pfam" id="PF01609">
    <property type="entry name" value="DDE_Tnp_1"/>
    <property type="match status" value="1"/>
</dbReference>
<dbReference type="InterPro" id="IPR002559">
    <property type="entry name" value="Transposase_11"/>
</dbReference>
<feature type="domain" description="Transposase IS4-like" evidence="1">
    <location>
        <begin position="132"/>
        <end position="352"/>
    </location>
</feature>
<organism evidence="3 4">
    <name type="scientific">Shewanella xiamenensis</name>
    <dbReference type="NCBI Taxonomy" id="332186"/>
    <lineage>
        <taxon>Bacteria</taxon>
        <taxon>Pseudomonadati</taxon>
        <taxon>Pseudomonadota</taxon>
        <taxon>Gammaproteobacteria</taxon>
        <taxon>Alteromonadales</taxon>
        <taxon>Shewanellaceae</taxon>
        <taxon>Shewanella</taxon>
    </lineage>
</organism>
<comment type="caution">
    <text evidence="3">The sequence shown here is derived from an EMBL/GenBank/DDBJ whole genome shotgun (WGS) entry which is preliminary data.</text>
</comment>
<dbReference type="InterPro" id="IPR047952">
    <property type="entry name" value="Transpos_IS4"/>
</dbReference>
<dbReference type="GO" id="GO:0004803">
    <property type="term" value="F:transposase activity"/>
    <property type="evidence" value="ECO:0007669"/>
    <property type="project" value="InterPro"/>
</dbReference>
<reference evidence="3" key="1">
    <citation type="submission" date="2023-05" db="EMBL/GenBank/DDBJ databases">
        <title>Colonisation of extended spectrum b-lactamase- and carbapenemase-producing bacteria on hospital surfaces from low- and middle-income countries.</title>
        <authorList>
            <person name="Nieto-Rosado M."/>
            <person name="Sands K."/>
            <person name="Iregbu K."/>
            <person name="Zahra R."/>
            <person name="Mazarati J.B."/>
            <person name="Mehtar S."/>
            <person name="Barnards-Group B."/>
            <person name="Walsh T.R."/>
        </authorList>
    </citation>
    <scope>NUCLEOTIDE SEQUENCE</scope>
    <source>
        <strain evidence="3">PP-E493</strain>
    </source>
</reference>
<evidence type="ECO:0000313" key="4">
    <source>
        <dbReference type="Proteomes" id="UP001187859"/>
    </source>
</evidence>
<dbReference type="Proteomes" id="UP001187859">
    <property type="component" value="Unassembled WGS sequence"/>
</dbReference>
<proteinExistence type="predicted"/>
<protein>
    <submittedName>
        <fullName evidence="3">IS4 family transposase</fullName>
    </submittedName>
</protein>
<gene>
    <name evidence="3" type="ORF">QM089_13570</name>
</gene>
<dbReference type="PANTHER" id="PTHR37529">
    <property type="entry name" value="TRANSPOSASE INSG FOR INSERTION SEQUENCE ELEMENT IS4-RELATED"/>
    <property type="match status" value="1"/>
</dbReference>
<dbReference type="InterPro" id="IPR012337">
    <property type="entry name" value="RNaseH-like_sf"/>
</dbReference>
<name>A0AAE4PYX4_9GAMM</name>
<dbReference type="NCBIfam" id="NF033592">
    <property type="entry name" value="transpos_IS4_1"/>
    <property type="match status" value="1"/>
</dbReference>
<dbReference type="Pfam" id="PF13006">
    <property type="entry name" value="Nterm_IS4"/>
    <property type="match status" value="1"/>
</dbReference>
<sequence>MSEFSKELLVTAEFCQSQDIDVFAKHVPMDWVAEAVQQTGRASLRTRRFPAEQAVWLVLGIGLMRNRSIQQVCDTLSLAFPDAKGELPPLATSSIIKAKEKLGSEPMRYLFKTTAAQWETQCEFDEIAGLKLLSVDGTYFKTHNTEENHHFGFAQSTASFPSVLAVTLMSTRSHLLSDAAFGPVTHSEIHYAQQLVGSAPEHSLTLFDRGFMSAELLISWQGSGVNTHWLTPIKSKTRYSIIESFSEYDHLVEMPVSPQAKQQAPYLGESWQARLILIPSPKGDIKGFITSCLCPDTYPVNDLLKVYWQRWEIERGYGELKQYQLENKPVLRSKKKDGVYQELWGILTTYNIVRLEMAAMAVQHKVEPQRISFINALFLIQDEFGWSDRGSPGAIPLHLKRLRENGKRLILPPKRKRPSYPRLVLKKTIKYPSKNATRS</sequence>
<dbReference type="PANTHER" id="PTHR37529:SF1">
    <property type="entry name" value="TRANSPOSASE INSG FOR INSERTION SEQUENCE ELEMENT IS4-RELATED"/>
    <property type="match status" value="1"/>
</dbReference>
<dbReference type="GO" id="GO:0006313">
    <property type="term" value="P:DNA transposition"/>
    <property type="evidence" value="ECO:0007669"/>
    <property type="project" value="InterPro"/>
</dbReference>
<dbReference type="EMBL" id="JASGOQ010000001">
    <property type="protein sequence ID" value="MDV5391246.1"/>
    <property type="molecule type" value="Genomic_DNA"/>
</dbReference>
<evidence type="ECO:0000259" key="1">
    <source>
        <dbReference type="Pfam" id="PF01609"/>
    </source>
</evidence>